<gene>
    <name evidence="4" type="ORF">NK662_09280</name>
</gene>
<keyword evidence="5" id="KW-1185">Reference proteome</keyword>
<dbReference type="RefSeq" id="WP_254758647.1">
    <property type="nucleotide sequence ID" value="NZ_JANCLT010000004.1"/>
</dbReference>
<evidence type="ECO:0000313" key="5">
    <source>
        <dbReference type="Proteomes" id="UP001156102"/>
    </source>
</evidence>
<evidence type="ECO:0000259" key="3">
    <source>
        <dbReference type="PROSITE" id="PS51371"/>
    </source>
</evidence>
<reference evidence="4" key="1">
    <citation type="submission" date="2022-07" db="EMBL/GenBank/DDBJ databases">
        <authorList>
            <person name="Li W.-J."/>
            <person name="Deng Q.-Q."/>
        </authorList>
    </citation>
    <scope>NUCLEOTIDE SEQUENCE</scope>
    <source>
        <strain evidence="4">SYSU M60031</strain>
    </source>
</reference>
<dbReference type="PANTHER" id="PTHR43080:SF2">
    <property type="entry name" value="CBS DOMAIN-CONTAINING PROTEIN"/>
    <property type="match status" value="1"/>
</dbReference>
<feature type="domain" description="CBS" evidence="3">
    <location>
        <begin position="7"/>
        <end position="67"/>
    </location>
</feature>
<comment type="caution">
    <text evidence="4">The sequence shown here is derived from an EMBL/GenBank/DDBJ whole genome shotgun (WGS) entry which is preliminary data.</text>
</comment>
<evidence type="ECO:0000256" key="2">
    <source>
        <dbReference type="PROSITE-ProRule" id="PRU00703"/>
    </source>
</evidence>
<name>A0AA41X4D0_9BACI</name>
<dbReference type="AlphaFoldDB" id="A0AA41X4D0"/>
<dbReference type="SUPFAM" id="SSF54631">
    <property type="entry name" value="CBS-domain pair"/>
    <property type="match status" value="1"/>
</dbReference>
<dbReference type="Proteomes" id="UP001156102">
    <property type="component" value="Unassembled WGS sequence"/>
</dbReference>
<dbReference type="CDD" id="cd02205">
    <property type="entry name" value="CBS_pair_SF"/>
    <property type="match status" value="1"/>
</dbReference>
<dbReference type="EMBL" id="JANCLT010000004">
    <property type="protein sequence ID" value="MCP8968729.1"/>
    <property type="molecule type" value="Genomic_DNA"/>
</dbReference>
<dbReference type="InterPro" id="IPR046342">
    <property type="entry name" value="CBS_dom_sf"/>
</dbReference>
<protein>
    <submittedName>
        <fullName evidence="4">CBS domain-containing protein</fullName>
    </submittedName>
</protein>
<keyword evidence="1 2" id="KW-0129">CBS domain</keyword>
<dbReference type="Pfam" id="PF00571">
    <property type="entry name" value="CBS"/>
    <property type="match status" value="2"/>
</dbReference>
<proteinExistence type="predicted"/>
<dbReference type="PANTHER" id="PTHR43080">
    <property type="entry name" value="CBS DOMAIN-CONTAINING PROTEIN CBSX3, MITOCHONDRIAL"/>
    <property type="match status" value="1"/>
</dbReference>
<accession>A0AA41X4D0</accession>
<dbReference type="PROSITE" id="PS51371">
    <property type="entry name" value="CBS"/>
    <property type="match status" value="1"/>
</dbReference>
<dbReference type="InterPro" id="IPR000644">
    <property type="entry name" value="CBS_dom"/>
</dbReference>
<evidence type="ECO:0000313" key="4">
    <source>
        <dbReference type="EMBL" id="MCP8968729.1"/>
    </source>
</evidence>
<dbReference type="Gene3D" id="3.10.580.10">
    <property type="entry name" value="CBS-domain"/>
    <property type="match status" value="1"/>
</dbReference>
<sequence>MFVKNIMVPKHQCVTVAYDESLQAALDRLERYDIDSVPVLRDGKYAGVVTRYGIYEDFFRADQPKESFLAGTKAGEAARRKDVYFHGQEVLEEALLILKSFPIVPIVDEEQRFAGIVTRTDVLEQFRSAFGVGRSGIRIAIACMESEGQIAKLSELTKSFHENIISLATFDEEDKLVRRIVLKVEKNQKVEKFISRLEQAGFKILSISET</sequence>
<evidence type="ECO:0000256" key="1">
    <source>
        <dbReference type="ARBA" id="ARBA00023122"/>
    </source>
</evidence>
<dbReference type="InterPro" id="IPR051257">
    <property type="entry name" value="Diverse_CBS-Domain"/>
</dbReference>
<organism evidence="4 5">
    <name type="scientific">Ectobacillus ponti</name>
    <dbReference type="NCBI Taxonomy" id="2961894"/>
    <lineage>
        <taxon>Bacteria</taxon>
        <taxon>Bacillati</taxon>
        <taxon>Bacillota</taxon>
        <taxon>Bacilli</taxon>
        <taxon>Bacillales</taxon>
        <taxon>Bacillaceae</taxon>
        <taxon>Ectobacillus</taxon>
    </lineage>
</organism>